<dbReference type="EMBL" id="BAAAFR010000001">
    <property type="protein sequence ID" value="GAA0312068.1"/>
    <property type="molecule type" value="Genomic_DNA"/>
</dbReference>
<dbReference type="InterPro" id="IPR051907">
    <property type="entry name" value="DoxX-like_oxidoreductase"/>
</dbReference>
<organism evidence="8 9">
    <name type="scientific">Psychrobacter aestuarii</name>
    <dbReference type="NCBI Taxonomy" id="556327"/>
    <lineage>
        <taxon>Bacteria</taxon>
        <taxon>Pseudomonadati</taxon>
        <taxon>Pseudomonadota</taxon>
        <taxon>Gammaproteobacteria</taxon>
        <taxon>Moraxellales</taxon>
        <taxon>Moraxellaceae</taxon>
        <taxon>Psychrobacter</taxon>
    </lineage>
</organism>
<dbReference type="Proteomes" id="UP001501787">
    <property type="component" value="Unassembled WGS sequence"/>
</dbReference>
<comment type="similarity">
    <text evidence="2">Belongs to the DoxX family.</text>
</comment>
<evidence type="ECO:0000256" key="3">
    <source>
        <dbReference type="ARBA" id="ARBA00022475"/>
    </source>
</evidence>
<keyword evidence="9" id="KW-1185">Reference proteome</keyword>
<keyword evidence="5 7" id="KW-1133">Transmembrane helix</keyword>
<accession>A0ABN0VMR6</accession>
<dbReference type="Pfam" id="PF07681">
    <property type="entry name" value="DoxX"/>
    <property type="match status" value="1"/>
</dbReference>
<evidence type="ECO:0000256" key="5">
    <source>
        <dbReference type="ARBA" id="ARBA00022989"/>
    </source>
</evidence>
<comment type="caution">
    <text evidence="8">The sequence shown here is derived from an EMBL/GenBank/DDBJ whole genome shotgun (WGS) entry which is preliminary data.</text>
</comment>
<evidence type="ECO:0000256" key="2">
    <source>
        <dbReference type="ARBA" id="ARBA00006679"/>
    </source>
</evidence>
<keyword evidence="3" id="KW-1003">Cell membrane</keyword>
<dbReference type="PANTHER" id="PTHR33452:SF1">
    <property type="entry name" value="INNER MEMBRANE PROTEIN YPHA-RELATED"/>
    <property type="match status" value="1"/>
</dbReference>
<evidence type="ECO:0000313" key="9">
    <source>
        <dbReference type="Proteomes" id="UP001501787"/>
    </source>
</evidence>
<evidence type="ECO:0000313" key="8">
    <source>
        <dbReference type="EMBL" id="GAA0312068.1"/>
    </source>
</evidence>
<evidence type="ECO:0000256" key="7">
    <source>
        <dbReference type="SAM" id="Phobius"/>
    </source>
</evidence>
<comment type="subcellular location">
    <subcellularLocation>
        <location evidence="1">Cell membrane</location>
        <topology evidence="1">Multi-pass membrane protein</topology>
    </subcellularLocation>
</comment>
<dbReference type="PANTHER" id="PTHR33452">
    <property type="entry name" value="OXIDOREDUCTASE CATD-RELATED"/>
    <property type="match status" value="1"/>
</dbReference>
<feature type="transmembrane region" description="Helical" evidence="7">
    <location>
        <begin position="103"/>
        <end position="122"/>
    </location>
</feature>
<evidence type="ECO:0000256" key="6">
    <source>
        <dbReference type="ARBA" id="ARBA00023136"/>
    </source>
</evidence>
<gene>
    <name evidence="8" type="ORF">GCM10009129_06770</name>
</gene>
<name>A0ABN0VMR6_9GAMM</name>
<proteinExistence type="inferred from homology"/>
<evidence type="ECO:0000256" key="4">
    <source>
        <dbReference type="ARBA" id="ARBA00022692"/>
    </source>
</evidence>
<feature type="transmembrane region" description="Helical" evidence="7">
    <location>
        <begin position="71"/>
        <end position="91"/>
    </location>
</feature>
<dbReference type="RefSeq" id="WP_201503826.1">
    <property type="nucleotide sequence ID" value="NZ_BAAAFR010000001.1"/>
</dbReference>
<dbReference type="InterPro" id="IPR032808">
    <property type="entry name" value="DoxX"/>
</dbReference>
<keyword evidence="6 7" id="KW-0472">Membrane</keyword>
<protein>
    <submittedName>
        <fullName evidence="8">DoxX family protein</fullName>
    </submittedName>
</protein>
<sequence>MTPLQALSAPVGRLLLALIFIVSGLNKVTGYAGTQGYMEAMGIPGALLPLVIALEVLGGLAIVVGFQARLVALALAVFSVVSAAIFHADFADQTQMLMFMKNIAIAGGFLMIVAHGAGAYALDNRRHV</sequence>
<keyword evidence="4 7" id="KW-0812">Transmembrane</keyword>
<reference evidence="8 9" key="1">
    <citation type="journal article" date="2019" name="Int. J. Syst. Evol. Microbiol.">
        <title>The Global Catalogue of Microorganisms (GCM) 10K type strain sequencing project: providing services to taxonomists for standard genome sequencing and annotation.</title>
        <authorList>
            <consortium name="The Broad Institute Genomics Platform"/>
            <consortium name="The Broad Institute Genome Sequencing Center for Infectious Disease"/>
            <person name="Wu L."/>
            <person name="Ma J."/>
        </authorList>
    </citation>
    <scope>NUCLEOTIDE SEQUENCE [LARGE SCALE GENOMIC DNA]</scope>
    <source>
        <strain evidence="8 9">JCM 16343</strain>
    </source>
</reference>
<evidence type="ECO:0000256" key="1">
    <source>
        <dbReference type="ARBA" id="ARBA00004651"/>
    </source>
</evidence>
<feature type="transmembrane region" description="Helical" evidence="7">
    <location>
        <begin position="46"/>
        <end position="64"/>
    </location>
</feature>